<evidence type="ECO:0000313" key="2">
    <source>
        <dbReference type="Proteomes" id="UP001301769"/>
    </source>
</evidence>
<organism evidence="1 2">
    <name type="scientific">Rhypophila decipiens</name>
    <dbReference type="NCBI Taxonomy" id="261697"/>
    <lineage>
        <taxon>Eukaryota</taxon>
        <taxon>Fungi</taxon>
        <taxon>Dikarya</taxon>
        <taxon>Ascomycota</taxon>
        <taxon>Pezizomycotina</taxon>
        <taxon>Sordariomycetes</taxon>
        <taxon>Sordariomycetidae</taxon>
        <taxon>Sordariales</taxon>
        <taxon>Naviculisporaceae</taxon>
        <taxon>Rhypophila</taxon>
    </lineage>
</organism>
<dbReference type="EMBL" id="MU858068">
    <property type="protein sequence ID" value="KAK4216464.1"/>
    <property type="molecule type" value="Genomic_DNA"/>
</dbReference>
<reference evidence="1" key="1">
    <citation type="journal article" date="2023" name="Mol. Phylogenet. Evol.">
        <title>Genome-scale phylogeny and comparative genomics of the fungal order Sordariales.</title>
        <authorList>
            <person name="Hensen N."/>
            <person name="Bonometti L."/>
            <person name="Westerberg I."/>
            <person name="Brannstrom I.O."/>
            <person name="Guillou S."/>
            <person name="Cros-Aarteil S."/>
            <person name="Calhoun S."/>
            <person name="Haridas S."/>
            <person name="Kuo A."/>
            <person name="Mondo S."/>
            <person name="Pangilinan J."/>
            <person name="Riley R."/>
            <person name="LaButti K."/>
            <person name="Andreopoulos B."/>
            <person name="Lipzen A."/>
            <person name="Chen C."/>
            <person name="Yan M."/>
            <person name="Daum C."/>
            <person name="Ng V."/>
            <person name="Clum A."/>
            <person name="Steindorff A."/>
            <person name="Ohm R.A."/>
            <person name="Martin F."/>
            <person name="Silar P."/>
            <person name="Natvig D.O."/>
            <person name="Lalanne C."/>
            <person name="Gautier V."/>
            <person name="Ament-Velasquez S.L."/>
            <person name="Kruys A."/>
            <person name="Hutchinson M.I."/>
            <person name="Powell A.J."/>
            <person name="Barry K."/>
            <person name="Miller A.N."/>
            <person name="Grigoriev I.V."/>
            <person name="Debuchy R."/>
            <person name="Gladieux P."/>
            <person name="Hiltunen Thoren M."/>
            <person name="Johannesson H."/>
        </authorList>
    </citation>
    <scope>NUCLEOTIDE SEQUENCE</scope>
    <source>
        <strain evidence="1">PSN293</strain>
    </source>
</reference>
<dbReference type="AlphaFoldDB" id="A0AAN6YCD8"/>
<gene>
    <name evidence="1" type="ORF">QBC37DRAFT_90765</name>
</gene>
<evidence type="ECO:0000313" key="1">
    <source>
        <dbReference type="EMBL" id="KAK4216464.1"/>
    </source>
</evidence>
<reference evidence="1" key="2">
    <citation type="submission" date="2023-05" db="EMBL/GenBank/DDBJ databases">
        <authorList>
            <consortium name="Lawrence Berkeley National Laboratory"/>
            <person name="Steindorff A."/>
            <person name="Hensen N."/>
            <person name="Bonometti L."/>
            <person name="Westerberg I."/>
            <person name="Brannstrom I.O."/>
            <person name="Guillou S."/>
            <person name="Cros-Aarteil S."/>
            <person name="Calhoun S."/>
            <person name="Haridas S."/>
            <person name="Kuo A."/>
            <person name="Mondo S."/>
            <person name="Pangilinan J."/>
            <person name="Riley R."/>
            <person name="Labutti K."/>
            <person name="Andreopoulos B."/>
            <person name="Lipzen A."/>
            <person name="Chen C."/>
            <person name="Yanf M."/>
            <person name="Daum C."/>
            <person name="Ng V."/>
            <person name="Clum A."/>
            <person name="Ohm R."/>
            <person name="Martin F."/>
            <person name="Silar P."/>
            <person name="Natvig D."/>
            <person name="Lalanne C."/>
            <person name="Gautier V."/>
            <person name="Ament-Velasquez S.L."/>
            <person name="Kruys A."/>
            <person name="Hutchinson M.I."/>
            <person name="Powell A.J."/>
            <person name="Barry K."/>
            <person name="Miller A.N."/>
            <person name="Grigoriev I.V."/>
            <person name="Debuchy R."/>
            <person name="Gladieux P."/>
            <person name="Thoren M.H."/>
            <person name="Johannesson H."/>
        </authorList>
    </citation>
    <scope>NUCLEOTIDE SEQUENCE</scope>
    <source>
        <strain evidence="1">PSN293</strain>
    </source>
</reference>
<proteinExistence type="predicted"/>
<dbReference type="Proteomes" id="UP001301769">
    <property type="component" value="Unassembled WGS sequence"/>
</dbReference>
<comment type="caution">
    <text evidence="1">The sequence shown here is derived from an EMBL/GenBank/DDBJ whole genome shotgun (WGS) entry which is preliminary data.</text>
</comment>
<sequence length="207" mass="22530">MTDKPPCCCQFRQFERGVTFSTNLLRRLRAQTFSIGLLESPNSCNDKLNNICIARRSQIDCMVLGVPAGRVGVWWETNCGEADAPSANQKARLHRIPAASSVPCLRIRAGQFLDSKLRGLSAERFETADSEFGEKKMKARISFSCLVLVMVGHLVDFVAHSPGSAHTSRTSAAAPDSLFMSSPIPVINSSWSSKTALQSAHNPACTT</sequence>
<keyword evidence="2" id="KW-1185">Reference proteome</keyword>
<accession>A0AAN6YCD8</accession>
<protein>
    <submittedName>
        <fullName evidence="1">Uncharacterized protein</fullName>
    </submittedName>
</protein>
<name>A0AAN6YCD8_9PEZI</name>